<dbReference type="InterPro" id="IPR015897">
    <property type="entry name" value="CHK_kinase-like"/>
</dbReference>
<dbReference type="PANTHER" id="PTHR11012:SF56">
    <property type="entry name" value="CHK KINASE-LIKE DOMAIN-CONTAINING PROTEIN-RELATED"/>
    <property type="match status" value="1"/>
</dbReference>
<dbReference type="Proteomes" id="UP001307889">
    <property type="component" value="Chromosome 6"/>
</dbReference>
<dbReference type="InterPro" id="IPR004119">
    <property type="entry name" value="EcKL"/>
</dbReference>
<keyword evidence="2" id="KW-0808">Transferase</keyword>
<reference evidence="2 3" key="1">
    <citation type="submission" date="2023-09" db="EMBL/GenBank/DDBJ databases">
        <title>Nesidiocoris tenuis whole genome shotgun sequence.</title>
        <authorList>
            <person name="Shibata T."/>
            <person name="Shimoda M."/>
            <person name="Kobayashi T."/>
            <person name="Uehara T."/>
        </authorList>
    </citation>
    <scope>NUCLEOTIDE SEQUENCE [LARGE SCALE GENOMIC DNA]</scope>
    <source>
        <strain evidence="2 3">Japan</strain>
    </source>
</reference>
<organism evidence="2 3">
    <name type="scientific">Nesidiocoris tenuis</name>
    <dbReference type="NCBI Taxonomy" id="355587"/>
    <lineage>
        <taxon>Eukaryota</taxon>
        <taxon>Metazoa</taxon>
        <taxon>Ecdysozoa</taxon>
        <taxon>Arthropoda</taxon>
        <taxon>Hexapoda</taxon>
        <taxon>Insecta</taxon>
        <taxon>Pterygota</taxon>
        <taxon>Neoptera</taxon>
        <taxon>Paraneoptera</taxon>
        <taxon>Hemiptera</taxon>
        <taxon>Heteroptera</taxon>
        <taxon>Panheteroptera</taxon>
        <taxon>Cimicomorpha</taxon>
        <taxon>Miridae</taxon>
        <taxon>Dicyphina</taxon>
        <taxon>Nesidiocoris</taxon>
    </lineage>
</organism>
<dbReference type="PANTHER" id="PTHR11012">
    <property type="entry name" value="PROTEIN KINASE-LIKE DOMAIN-CONTAINING"/>
    <property type="match status" value="1"/>
</dbReference>
<dbReference type="EMBL" id="AP028914">
    <property type="protein sequence ID" value="BES95782.1"/>
    <property type="molecule type" value="Genomic_DNA"/>
</dbReference>
<evidence type="ECO:0000313" key="2">
    <source>
        <dbReference type="EMBL" id="BES95782.1"/>
    </source>
</evidence>
<dbReference type="Gene3D" id="3.90.1200.10">
    <property type="match status" value="1"/>
</dbReference>
<dbReference type="SMART" id="SM00587">
    <property type="entry name" value="CHK"/>
    <property type="match status" value="1"/>
</dbReference>
<keyword evidence="3" id="KW-1185">Reference proteome</keyword>
<dbReference type="GO" id="GO:0016740">
    <property type="term" value="F:transferase activity"/>
    <property type="evidence" value="ECO:0007669"/>
    <property type="project" value="UniProtKB-KW"/>
</dbReference>
<accession>A0ABN7AZ49</accession>
<dbReference type="InterPro" id="IPR011009">
    <property type="entry name" value="Kinase-like_dom_sf"/>
</dbReference>
<proteinExistence type="predicted"/>
<feature type="domain" description="CHK kinase-like" evidence="1">
    <location>
        <begin position="125"/>
        <end position="320"/>
    </location>
</feature>
<evidence type="ECO:0000259" key="1">
    <source>
        <dbReference type="SMART" id="SM00587"/>
    </source>
</evidence>
<name>A0ABN7AZ49_9HEMI</name>
<protein>
    <submittedName>
        <fullName evidence="2">Transferase activity, transferring phosphorus-containing groups</fullName>
    </submittedName>
</protein>
<dbReference type="SUPFAM" id="SSF56112">
    <property type="entry name" value="Protein kinase-like (PK-like)"/>
    <property type="match status" value="1"/>
</dbReference>
<sequence length="412" mass="47114">MDADSVASIEGNLIRNHADKNIIKILSISSSPAVKEGANFLSIVDRVKITVLRQSGRKEKISLIIKKTPKEEGRQAFVVESGAFKREIMIYTRVLHSMEKLMVEFDDNEGKLWCDLVAFNPYDEIVFEDLMGIGFKMTESRHDFLNLDHSILVMQALGRFHALSKVLIKKRIIEPNEFAPHFVLGNPKNTEMVFVHCLKGFGRHVKSWGTEWVQIGNIFIDYASRLATDCEKIGKAPEGSNLIVMNHGDVWTCNILFKYSRYSQAPIDLRFIDFQLCHYNTAGYDLTYFLFGSVNPQVRRAHYDLLLNVYVHEMKTTAAIYGLPSEQLPEIDDLKADIKRILPFRLVTTFFFRPLFVSRFPFDMEAIVTNVEMVESIGQDINMLSDPNFKEKSEDDLKEIGAELAEVLRSSP</sequence>
<dbReference type="Pfam" id="PF02958">
    <property type="entry name" value="EcKL"/>
    <property type="match status" value="1"/>
</dbReference>
<evidence type="ECO:0000313" key="3">
    <source>
        <dbReference type="Proteomes" id="UP001307889"/>
    </source>
</evidence>
<gene>
    <name evidence="2" type="ORF">NTJ_08592</name>
</gene>